<evidence type="ECO:0000256" key="2">
    <source>
        <dbReference type="ARBA" id="ARBA00022630"/>
    </source>
</evidence>
<evidence type="ECO:0000313" key="7">
    <source>
        <dbReference type="Proteomes" id="UP000076871"/>
    </source>
</evidence>
<dbReference type="PRINTS" id="PR00370">
    <property type="entry name" value="FMOXYGENASE"/>
</dbReference>
<evidence type="ECO:0000256" key="5">
    <source>
        <dbReference type="ARBA" id="ARBA00023002"/>
    </source>
</evidence>
<gene>
    <name evidence="6" type="ORF">LAESUDRAFT_731510</name>
</gene>
<evidence type="ECO:0000256" key="3">
    <source>
        <dbReference type="ARBA" id="ARBA00022827"/>
    </source>
</evidence>
<evidence type="ECO:0000256" key="1">
    <source>
        <dbReference type="ARBA" id="ARBA00009183"/>
    </source>
</evidence>
<name>A0A165BIX8_9APHY</name>
<accession>A0A165BIX8</accession>
<protein>
    <submittedName>
        <fullName evidence="6">FAD/NAD(P)-binding domain-containing protein</fullName>
    </submittedName>
</protein>
<dbReference type="GeneID" id="63827087"/>
<dbReference type="InterPro" id="IPR000960">
    <property type="entry name" value="Flavin_mOase"/>
</dbReference>
<evidence type="ECO:0000313" key="6">
    <source>
        <dbReference type="EMBL" id="KZT01144.1"/>
    </source>
</evidence>
<dbReference type="GO" id="GO:0004499">
    <property type="term" value="F:N,N-dimethylaniline monooxygenase activity"/>
    <property type="evidence" value="ECO:0007669"/>
    <property type="project" value="InterPro"/>
</dbReference>
<dbReference type="Proteomes" id="UP000076871">
    <property type="component" value="Unassembled WGS sequence"/>
</dbReference>
<dbReference type="STRING" id="1314785.A0A165BIX8"/>
<dbReference type="GO" id="GO:0050661">
    <property type="term" value="F:NADP binding"/>
    <property type="evidence" value="ECO:0007669"/>
    <property type="project" value="InterPro"/>
</dbReference>
<dbReference type="InterPro" id="IPR020946">
    <property type="entry name" value="Flavin_mOase-like"/>
</dbReference>
<reference evidence="6 7" key="1">
    <citation type="journal article" date="2016" name="Mol. Biol. Evol.">
        <title>Comparative Genomics of Early-Diverging Mushroom-Forming Fungi Provides Insights into the Origins of Lignocellulose Decay Capabilities.</title>
        <authorList>
            <person name="Nagy L.G."/>
            <person name="Riley R."/>
            <person name="Tritt A."/>
            <person name="Adam C."/>
            <person name="Daum C."/>
            <person name="Floudas D."/>
            <person name="Sun H."/>
            <person name="Yadav J.S."/>
            <person name="Pangilinan J."/>
            <person name="Larsson K.H."/>
            <person name="Matsuura K."/>
            <person name="Barry K."/>
            <person name="Labutti K."/>
            <person name="Kuo R."/>
            <person name="Ohm R.A."/>
            <person name="Bhattacharya S.S."/>
            <person name="Shirouzu T."/>
            <person name="Yoshinaga Y."/>
            <person name="Martin F.M."/>
            <person name="Grigoriev I.V."/>
            <person name="Hibbett D.S."/>
        </authorList>
    </citation>
    <scope>NUCLEOTIDE SEQUENCE [LARGE SCALE GENOMIC DNA]</scope>
    <source>
        <strain evidence="6 7">93-53</strain>
    </source>
</reference>
<dbReference type="GO" id="GO:0050660">
    <property type="term" value="F:flavin adenine dinucleotide binding"/>
    <property type="evidence" value="ECO:0007669"/>
    <property type="project" value="InterPro"/>
</dbReference>
<sequence>MESDSQKRVAIIGGGQAGLVAYRHMSKYQNLKAVIFEASPSLGGIWSPDHPYHRPLMTTNICRHTCTFSDVPWPADAGRERKDLFRYSGDMGHFLHVYAQTYVNKADVKLNTKVATVDYQNDKWTVKSVSTHQDGSSVEHVEDFHYLIIATGFFSSPFIPTLPGIDNSPVLVEHSAVFKDPDAYLDKTVAVVGGSLSAVEIAGALSPYARKIHHIAPRPFYVSPLYTPTNSSAMPSFLPWDFLSYDRANLNGRRTEMINPTADVNHDKHNYLQSLFPNNLLPSFKVDTSTPPQVGISELYRGGIQTGIVQIYLARLAAIDTTTGDLVLSTEERIDCPDVVIMCTGYNIVLPYLSQSARDAISFQPNNRSVPFLSHRLVLHPDLPNAGFVGMYRGTYYGVIELQARYLAAVLSGIQSWPSKDEMKKGVALEESVREASSKSGIQFPHGDYAGLFESYADLLGIPMSDATYMVAANYPLEVTRGVEEIRLDTESAFTLMKSRTWVRGAVFRSWAGRWKVNRKVRGASEPRMNGQFVGFGTFLMRPVTASPSGPGVMTEAVIREYLYHEQGVFISATGGSAEEQRKAVYRYDPASDTIAVWSVVRDDYEQRSNEGQTDSWQHNVEAVSRDPLDESWSAEQHGSDGWYAIGRGSEAAVLAGYKFVFSGAEVTQFKVRDIFSGGLVSEATFTRP</sequence>
<dbReference type="InParanoid" id="A0A165BIX8"/>
<keyword evidence="5" id="KW-0560">Oxidoreductase</keyword>
<evidence type="ECO:0000256" key="4">
    <source>
        <dbReference type="ARBA" id="ARBA00022857"/>
    </source>
</evidence>
<dbReference type="AlphaFoldDB" id="A0A165BIX8"/>
<dbReference type="PANTHER" id="PTHR23023">
    <property type="entry name" value="DIMETHYLANILINE MONOOXYGENASE"/>
    <property type="match status" value="1"/>
</dbReference>
<dbReference type="InterPro" id="IPR036188">
    <property type="entry name" value="FAD/NAD-bd_sf"/>
</dbReference>
<dbReference type="OrthoDB" id="66881at2759"/>
<dbReference type="SUPFAM" id="SSF51905">
    <property type="entry name" value="FAD/NAD(P)-binding domain"/>
    <property type="match status" value="1"/>
</dbReference>
<dbReference type="RefSeq" id="XP_040758884.1">
    <property type="nucleotide sequence ID" value="XM_040910058.1"/>
</dbReference>
<comment type="similarity">
    <text evidence="1">Belongs to the FMO family.</text>
</comment>
<keyword evidence="2" id="KW-0285">Flavoprotein</keyword>
<dbReference type="Gene3D" id="3.50.50.60">
    <property type="entry name" value="FAD/NAD(P)-binding domain"/>
    <property type="match status" value="5"/>
</dbReference>
<dbReference type="EMBL" id="KV427669">
    <property type="protein sequence ID" value="KZT01144.1"/>
    <property type="molecule type" value="Genomic_DNA"/>
</dbReference>
<dbReference type="InterPro" id="IPR050346">
    <property type="entry name" value="FMO-like"/>
</dbReference>
<keyword evidence="7" id="KW-1185">Reference proteome</keyword>
<keyword evidence="4" id="KW-0521">NADP</keyword>
<organism evidence="6 7">
    <name type="scientific">Laetiporus sulphureus 93-53</name>
    <dbReference type="NCBI Taxonomy" id="1314785"/>
    <lineage>
        <taxon>Eukaryota</taxon>
        <taxon>Fungi</taxon>
        <taxon>Dikarya</taxon>
        <taxon>Basidiomycota</taxon>
        <taxon>Agaricomycotina</taxon>
        <taxon>Agaricomycetes</taxon>
        <taxon>Polyporales</taxon>
        <taxon>Laetiporus</taxon>
    </lineage>
</organism>
<proteinExistence type="inferred from homology"/>
<dbReference type="Pfam" id="PF00743">
    <property type="entry name" value="FMO-like"/>
    <property type="match status" value="1"/>
</dbReference>
<keyword evidence="3" id="KW-0274">FAD</keyword>